<dbReference type="AlphaFoldDB" id="A0A834JLX0"/>
<evidence type="ECO:0000313" key="2">
    <source>
        <dbReference type="EMBL" id="KAF7390562.1"/>
    </source>
</evidence>
<accession>A0A834JLX0</accession>
<evidence type="ECO:0000256" key="1">
    <source>
        <dbReference type="SAM" id="MobiDB-lite"/>
    </source>
</evidence>
<comment type="caution">
    <text evidence="2">The sequence shown here is derived from an EMBL/GenBank/DDBJ whole genome shotgun (WGS) entry which is preliminary data.</text>
</comment>
<keyword evidence="3" id="KW-1185">Reference proteome</keyword>
<dbReference type="EMBL" id="JACSDY010000023">
    <property type="protein sequence ID" value="KAF7390562.1"/>
    <property type="molecule type" value="Genomic_DNA"/>
</dbReference>
<evidence type="ECO:0000313" key="3">
    <source>
        <dbReference type="Proteomes" id="UP000600918"/>
    </source>
</evidence>
<gene>
    <name evidence="2" type="ORF">H0235_017724</name>
</gene>
<organism evidence="2 3">
    <name type="scientific">Vespula pensylvanica</name>
    <name type="common">Western yellow jacket</name>
    <name type="synonym">Wasp</name>
    <dbReference type="NCBI Taxonomy" id="30213"/>
    <lineage>
        <taxon>Eukaryota</taxon>
        <taxon>Metazoa</taxon>
        <taxon>Ecdysozoa</taxon>
        <taxon>Arthropoda</taxon>
        <taxon>Hexapoda</taxon>
        <taxon>Insecta</taxon>
        <taxon>Pterygota</taxon>
        <taxon>Neoptera</taxon>
        <taxon>Endopterygota</taxon>
        <taxon>Hymenoptera</taxon>
        <taxon>Apocrita</taxon>
        <taxon>Aculeata</taxon>
        <taxon>Vespoidea</taxon>
        <taxon>Vespidae</taxon>
        <taxon>Vespinae</taxon>
        <taxon>Vespula</taxon>
    </lineage>
</organism>
<dbReference type="Proteomes" id="UP000600918">
    <property type="component" value="Unassembled WGS sequence"/>
</dbReference>
<feature type="region of interest" description="Disordered" evidence="1">
    <location>
        <begin position="100"/>
        <end position="141"/>
    </location>
</feature>
<reference evidence="2" key="1">
    <citation type="journal article" date="2020" name="G3 (Bethesda)">
        <title>High-Quality Assemblies for Three Invasive Social Wasps from the &lt;i&gt;Vespula&lt;/i&gt; Genus.</title>
        <authorList>
            <person name="Harrop T.W.R."/>
            <person name="Guhlin J."/>
            <person name="McLaughlin G.M."/>
            <person name="Permina E."/>
            <person name="Stockwell P."/>
            <person name="Gilligan J."/>
            <person name="Le Lec M.F."/>
            <person name="Gruber M.A.M."/>
            <person name="Quinn O."/>
            <person name="Lovegrove M."/>
            <person name="Duncan E.J."/>
            <person name="Remnant E.J."/>
            <person name="Van Eeckhoven J."/>
            <person name="Graham B."/>
            <person name="Knapp R.A."/>
            <person name="Langford K.W."/>
            <person name="Kronenberg Z."/>
            <person name="Press M.O."/>
            <person name="Eacker S.M."/>
            <person name="Wilson-Rankin E.E."/>
            <person name="Purcell J."/>
            <person name="Lester P.J."/>
            <person name="Dearden P.K."/>
        </authorList>
    </citation>
    <scope>NUCLEOTIDE SEQUENCE</scope>
    <source>
        <strain evidence="2">Volc-1</strain>
    </source>
</reference>
<sequence length="141" mass="15910">MKINDFVPEIVPRRRPRETSSGKPCNFDHLTAYNPLPTVLTTGFICPVTESSVVSESCAYLGSSSSLLLAATLRRLNHKETQTPSKQCRMFRSMGYRLTLRRDEGETETETERETEREREREREGGTGGSVPGGRNMLDVR</sequence>
<feature type="compositionally biased region" description="Basic and acidic residues" evidence="1">
    <location>
        <begin position="100"/>
        <end position="125"/>
    </location>
</feature>
<proteinExistence type="predicted"/>
<name>A0A834JLX0_VESPE</name>
<protein>
    <submittedName>
        <fullName evidence="2">Uncharacterized protein</fullName>
    </submittedName>
</protein>